<protein>
    <submittedName>
        <fullName evidence="7">Cell wall-associated hydrolase</fullName>
    </submittedName>
</protein>
<keyword evidence="2" id="KW-0645">Protease</keyword>
<evidence type="ECO:0000256" key="5">
    <source>
        <dbReference type="SAM" id="SignalP"/>
    </source>
</evidence>
<dbReference type="BioCyc" id="LACI272621:G1G49-1710-MONOMER"/>
<organism evidence="8">
    <name type="scientific">Lactobacillus acidophilus (strain ATCC 700396 / NCK56 / N2 / NCFM)</name>
    <dbReference type="NCBI Taxonomy" id="272621"/>
    <lineage>
        <taxon>Bacteria</taxon>
        <taxon>Bacillati</taxon>
        <taxon>Bacillota</taxon>
        <taxon>Bacilli</taxon>
        <taxon>Lactobacillales</taxon>
        <taxon>Lactobacillaceae</taxon>
        <taxon>Lactobacillus</taxon>
    </lineage>
</organism>
<gene>
    <name evidence="7" type="ordered locus">LBA1743</name>
</gene>
<evidence type="ECO:0000256" key="2">
    <source>
        <dbReference type="ARBA" id="ARBA00022670"/>
    </source>
</evidence>
<dbReference type="HOGENOM" id="CLU_016043_0_0_9"/>
<comment type="similarity">
    <text evidence="1">Belongs to the peptidase C40 family.</text>
</comment>
<dbReference type="STRING" id="272621.LBA1743"/>
<dbReference type="SUPFAM" id="SSF54001">
    <property type="entry name" value="Cysteine proteinases"/>
    <property type="match status" value="1"/>
</dbReference>
<dbReference type="PATRIC" id="fig|272621.13.peg.1663"/>
<dbReference type="InterPro" id="IPR038765">
    <property type="entry name" value="Papain-like_cys_pep_sf"/>
</dbReference>
<dbReference type="GO" id="GO:0006508">
    <property type="term" value="P:proteolysis"/>
    <property type="evidence" value="ECO:0007669"/>
    <property type="project" value="UniProtKB-KW"/>
</dbReference>
<dbReference type="KEGG" id="lac:LBA1743"/>
<proteinExistence type="inferred from homology"/>
<dbReference type="Proteomes" id="UP000006381">
    <property type="component" value="Chromosome"/>
</dbReference>
<sequence length="262" mass="27878">MNIKNNFVKVTAAAALTITGVAAVNAVQSDSTTANVQAATIKVTINYVPGYGVNIWDNYNGGHFTGQRAQHGTTWEVLEQKFDSKGRNWYKIGENKWILAQYATTDASAASTKTANAATKKTTTTTAAANKTKKVKKSVQATGDASSVITLASAQVGKPYVYGAQGTDSFDCSGLTSYVYSKAAGVNIGRTTYDQVKQGTTVSMNNLQPGDLLFWGSASAPYHVGIYVGNNQYIHAATPGQGVVKQTISTYFYPSVAKRILN</sequence>
<evidence type="ECO:0000259" key="6">
    <source>
        <dbReference type="PROSITE" id="PS51935"/>
    </source>
</evidence>
<keyword evidence="8" id="KW-1185">Reference proteome</keyword>
<evidence type="ECO:0000256" key="1">
    <source>
        <dbReference type="ARBA" id="ARBA00007074"/>
    </source>
</evidence>
<keyword evidence="3 7" id="KW-0378">Hydrolase</keyword>
<feature type="domain" description="NlpC/P60" evidence="6">
    <location>
        <begin position="142"/>
        <end position="262"/>
    </location>
</feature>
<dbReference type="Pfam" id="PF00877">
    <property type="entry name" value="NLPC_P60"/>
    <property type="match status" value="1"/>
</dbReference>
<keyword evidence="4" id="KW-0788">Thiol protease</keyword>
<name>Q5FIC0_LACAC</name>
<dbReference type="InterPro" id="IPR051794">
    <property type="entry name" value="PG_Endopeptidase_C40"/>
</dbReference>
<dbReference type="AlphaFoldDB" id="Q5FIC0"/>
<feature type="chain" id="PRO_5039426056" evidence="5">
    <location>
        <begin position="27"/>
        <end position="262"/>
    </location>
</feature>
<feature type="signal peptide" evidence="5">
    <location>
        <begin position="1"/>
        <end position="26"/>
    </location>
</feature>
<evidence type="ECO:0000313" key="7">
    <source>
        <dbReference type="EMBL" id="AAV43554.1"/>
    </source>
</evidence>
<accession>Q5FIC0</accession>
<dbReference type="OrthoDB" id="1654978at2"/>
<dbReference type="eggNOG" id="COG0791">
    <property type="taxonomic scope" value="Bacteria"/>
</dbReference>
<dbReference type="RefSeq" id="WP_003549854.1">
    <property type="nucleotide sequence ID" value="NC_006814.3"/>
</dbReference>
<dbReference type="Gene3D" id="3.90.1720.10">
    <property type="entry name" value="endopeptidase domain like (from Nostoc punctiforme)"/>
    <property type="match status" value="1"/>
</dbReference>
<dbReference type="GeneID" id="93289192"/>
<dbReference type="PANTHER" id="PTHR47359:SF3">
    <property type="entry name" value="NLP_P60 DOMAIN-CONTAINING PROTEIN-RELATED"/>
    <property type="match status" value="1"/>
</dbReference>
<dbReference type="EMBL" id="CP000033">
    <property type="protein sequence ID" value="AAV43554.1"/>
    <property type="molecule type" value="Genomic_DNA"/>
</dbReference>
<dbReference type="PROSITE" id="PS51935">
    <property type="entry name" value="NLPC_P60"/>
    <property type="match status" value="1"/>
</dbReference>
<evidence type="ECO:0000256" key="4">
    <source>
        <dbReference type="ARBA" id="ARBA00022807"/>
    </source>
</evidence>
<dbReference type="MEROPS" id="C40.007"/>
<keyword evidence="5" id="KW-0732">Signal</keyword>
<evidence type="ECO:0000313" key="8">
    <source>
        <dbReference type="Proteomes" id="UP000006381"/>
    </source>
</evidence>
<dbReference type="InterPro" id="IPR000064">
    <property type="entry name" value="NLP_P60_dom"/>
</dbReference>
<dbReference type="GO" id="GO:0008234">
    <property type="term" value="F:cysteine-type peptidase activity"/>
    <property type="evidence" value="ECO:0007669"/>
    <property type="project" value="UniProtKB-KW"/>
</dbReference>
<dbReference type="PANTHER" id="PTHR47359">
    <property type="entry name" value="PEPTIDOGLYCAN DL-ENDOPEPTIDASE CWLO"/>
    <property type="match status" value="1"/>
</dbReference>
<evidence type="ECO:0000256" key="3">
    <source>
        <dbReference type="ARBA" id="ARBA00022801"/>
    </source>
</evidence>
<reference evidence="7 8" key="1">
    <citation type="journal article" date="2005" name="Proc. Natl. Acad. Sci. U.S.A.">
        <title>Complete genome sequence of the probiotic lactic acid bacterium Lactobacillus acidophilus NCFM.</title>
        <authorList>
            <person name="Altermann E."/>
            <person name="Russell W.M."/>
            <person name="Azcarate-Peril M.A."/>
            <person name="Barrangou R."/>
            <person name="Buck B.L."/>
            <person name="McAuliffe O."/>
            <person name="Souther N."/>
            <person name="Dobson A."/>
            <person name="Duong T."/>
            <person name="Callanan M."/>
            <person name="Lick S."/>
            <person name="Hamrick A."/>
            <person name="Cano R."/>
            <person name="Klaenhammer T.R."/>
        </authorList>
    </citation>
    <scope>NUCLEOTIDE SEQUENCE [LARGE SCALE GENOMIC DNA]</scope>
    <source>
        <strain evidence="8">ATCC 700396 / NCK56 / N2 / NCFM</strain>
    </source>
</reference>